<dbReference type="AlphaFoldDB" id="A0A317WRD9"/>
<gene>
    <name evidence="1" type="ORF">BO70DRAFT_394748</name>
</gene>
<dbReference type="OrthoDB" id="5416609at2759"/>
<comment type="caution">
    <text evidence="1">The sequence shown here is derived from an EMBL/GenBank/DDBJ whole genome shotgun (WGS) entry which is preliminary data.</text>
</comment>
<name>A0A317WRD9_9EURO</name>
<dbReference type="EMBL" id="MSFL01000007">
    <property type="protein sequence ID" value="PWY86730.1"/>
    <property type="molecule type" value="Genomic_DNA"/>
</dbReference>
<evidence type="ECO:0000313" key="2">
    <source>
        <dbReference type="Proteomes" id="UP000247233"/>
    </source>
</evidence>
<evidence type="ECO:0000313" key="1">
    <source>
        <dbReference type="EMBL" id="PWY86730.1"/>
    </source>
</evidence>
<protein>
    <submittedName>
        <fullName evidence="1">Uncharacterized protein</fullName>
    </submittedName>
</protein>
<dbReference type="GeneID" id="37068722"/>
<organism evidence="1 2">
    <name type="scientific">Aspergillus heteromorphus CBS 117.55</name>
    <dbReference type="NCBI Taxonomy" id="1448321"/>
    <lineage>
        <taxon>Eukaryota</taxon>
        <taxon>Fungi</taxon>
        <taxon>Dikarya</taxon>
        <taxon>Ascomycota</taxon>
        <taxon>Pezizomycotina</taxon>
        <taxon>Eurotiomycetes</taxon>
        <taxon>Eurotiomycetidae</taxon>
        <taxon>Eurotiales</taxon>
        <taxon>Aspergillaceae</taxon>
        <taxon>Aspergillus</taxon>
        <taxon>Aspergillus subgen. Circumdati</taxon>
    </lineage>
</organism>
<dbReference type="STRING" id="1448321.A0A317WRD9"/>
<reference evidence="1 2" key="1">
    <citation type="submission" date="2016-12" db="EMBL/GenBank/DDBJ databases">
        <title>The genomes of Aspergillus section Nigri reveals drivers in fungal speciation.</title>
        <authorList>
            <consortium name="DOE Joint Genome Institute"/>
            <person name="Vesth T.C."/>
            <person name="Nybo J."/>
            <person name="Theobald S."/>
            <person name="Brandl J."/>
            <person name="Frisvad J.C."/>
            <person name="Nielsen K.F."/>
            <person name="Lyhne E.K."/>
            <person name="Kogle M.E."/>
            <person name="Kuo A."/>
            <person name="Riley R."/>
            <person name="Clum A."/>
            <person name="Nolan M."/>
            <person name="Lipzen A."/>
            <person name="Salamov A."/>
            <person name="Henrissat B."/>
            <person name="Wiebenga A."/>
            <person name="De Vries R.P."/>
            <person name="Grigoriev I.V."/>
            <person name="Mortensen U.H."/>
            <person name="Andersen M.R."/>
            <person name="Baker S.E."/>
        </authorList>
    </citation>
    <scope>NUCLEOTIDE SEQUENCE [LARGE SCALE GENOMIC DNA]</scope>
    <source>
        <strain evidence="1 2">CBS 117.55</strain>
    </source>
</reference>
<keyword evidence="2" id="KW-1185">Reference proteome</keyword>
<sequence>MADQNSPARTSSPAIVGIYGCGESAVLDLLRVECDSRFFFLIDSLQEMSNSRVPAEAAAQFHYRENFWPEFKKGCQGTGIPAVVTSFYTAGIDECIDSTNLMLTATELMAFTHIVYLDQPVTEIQELLDDPMVPDDPLLERREKEKAHLRRLCHDNQVTFVVSPHEAPISAKMIMTFLFENEETNRQVAKIALDIPFLLDLDKAETALVFNADSVLTSIDIETAFQKGLCAYRSGSENLLHRHILSHLWAQPYLACCQRVMRRGEVGIKVYEEICKSVADRVLIHPEFQSFLEKALEKNHICVFLLTSRPRLIWDIVLERKKLGGGVKLQLMGGDHIFDDFIMTPEMMPVLVRHLRTTKNLKVWAFGGLRDQDMMREAHAAMVLLDMSLSLNAQKNAMKAVIDGGIPASPIKIPRLSTHMTPGNNMTTQFFKDCVLSLPGRLQVFHPNDKAPANQILISGAETPSLPSSSDYQGASKEAARYLWDHIMRKIIEAYQNESFDMGVVPPAEPRILIVATTKEGRRMADDIKGTLSDPTIHEAMMARDISKSHLADIDMVVLTRGILHSGSNIPNFVHRILCINPTMPIIVAAEKAFYNATVPCSDIRALCETTSIKIATLNFAGVPNYDQ</sequence>
<dbReference type="VEuPathDB" id="FungiDB:BO70DRAFT_394748"/>
<dbReference type="RefSeq" id="XP_025400962.1">
    <property type="nucleotide sequence ID" value="XM_025546485.1"/>
</dbReference>
<dbReference type="Proteomes" id="UP000247233">
    <property type="component" value="Unassembled WGS sequence"/>
</dbReference>
<proteinExistence type="predicted"/>
<accession>A0A317WRD9</accession>